<dbReference type="Proteomes" id="UP000321513">
    <property type="component" value="Unassembled WGS sequence"/>
</dbReference>
<evidence type="ECO:0000256" key="10">
    <source>
        <dbReference type="ARBA" id="ARBA00023002"/>
    </source>
</evidence>
<feature type="binding site" evidence="14">
    <location>
        <position position="230"/>
    </location>
    <ligand>
        <name>Mg(2+)</name>
        <dbReference type="ChEBI" id="CHEBI:18420"/>
    </ligand>
</feature>
<evidence type="ECO:0000259" key="16">
    <source>
        <dbReference type="SMART" id="SM01329"/>
    </source>
</evidence>
<comment type="caution">
    <text evidence="17">The sequence shown here is derived from an EMBL/GenBank/DDBJ whole genome shotgun (WGS) entry which is preliminary data.</text>
</comment>
<proteinExistence type="inferred from homology"/>
<evidence type="ECO:0000256" key="11">
    <source>
        <dbReference type="ARBA" id="ARBA00023027"/>
    </source>
</evidence>
<keyword evidence="13 14" id="KW-0100">Branched-chain amino acid biosynthesis</keyword>
<keyword evidence="12 14" id="KW-0464">Manganese</keyword>
<dbReference type="GO" id="GO:0000287">
    <property type="term" value="F:magnesium ion binding"/>
    <property type="evidence" value="ECO:0007669"/>
    <property type="project" value="InterPro"/>
</dbReference>
<comment type="caution">
    <text evidence="14">Lacks conserved residue(s) required for the propagation of feature annotation.</text>
</comment>
<feature type="domain" description="Isopropylmalate dehydrogenase-like" evidence="16">
    <location>
        <begin position="13"/>
        <end position="355"/>
    </location>
</feature>
<comment type="catalytic activity">
    <reaction evidence="1 14 15">
        <text>(2R,3S)-3-isopropylmalate + NAD(+) = 4-methyl-2-oxopentanoate + CO2 + NADH</text>
        <dbReference type="Rhea" id="RHEA:32271"/>
        <dbReference type="ChEBI" id="CHEBI:16526"/>
        <dbReference type="ChEBI" id="CHEBI:17865"/>
        <dbReference type="ChEBI" id="CHEBI:35121"/>
        <dbReference type="ChEBI" id="CHEBI:57540"/>
        <dbReference type="ChEBI" id="CHEBI:57945"/>
        <dbReference type="EC" id="1.1.1.85"/>
    </reaction>
</comment>
<feature type="binding site" evidence="14">
    <location>
        <position position="144"/>
    </location>
    <ligand>
        <name>substrate</name>
    </ligand>
</feature>
<gene>
    <name evidence="17" type="primary">leuB_1</name>
    <name evidence="14" type="synonym">leuB</name>
    <name evidence="17" type="ORF">SAE01_16790</name>
</gene>
<keyword evidence="10 14" id="KW-0560">Oxidoreductase</keyword>
<dbReference type="GO" id="GO:0003862">
    <property type="term" value="F:3-isopropylmalate dehydrogenase activity"/>
    <property type="evidence" value="ECO:0007669"/>
    <property type="project" value="UniProtKB-UniRule"/>
</dbReference>
<organism evidence="17 18">
    <name type="scientific">Segetibacter aerophilus</name>
    <dbReference type="NCBI Taxonomy" id="670293"/>
    <lineage>
        <taxon>Bacteria</taxon>
        <taxon>Pseudomonadati</taxon>
        <taxon>Bacteroidota</taxon>
        <taxon>Chitinophagia</taxon>
        <taxon>Chitinophagales</taxon>
        <taxon>Chitinophagaceae</taxon>
        <taxon>Segetibacter</taxon>
    </lineage>
</organism>
<accession>A0A512BB49</accession>
<dbReference type="GO" id="GO:0009098">
    <property type="term" value="P:L-leucine biosynthetic process"/>
    <property type="evidence" value="ECO:0007669"/>
    <property type="project" value="UniProtKB-UniRule"/>
</dbReference>
<feature type="binding site" evidence="14">
    <location>
        <position position="116"/>
    </location>
    <ligand>
        <name>substrate</name>
    </ligand>
</feature>
<dbReference type="PROSITE" id="PS00470">
    <property type="entry name" value="IDH_IMDH"/>
    <property type="match status" value="1"/>
</dbReference>
<evidence type="ECO:0000256" key="8">
    <source>
        <dbReference type="ARBA" id="ARBA00022723"/>
    </source>
</evidence>
<comment type="function">
    <text evidence="14 15">Catalyzes the oxidation of 3-carboxy-2-hydroxy-4-methylpentanoate (3-isopropylmalate) to 3-carboxy-4-methyl-2-oxopentanoate. The product decarboxylates to 4-methyl-2 oxopentanoate.</text>
</comment>
<evidence type="ECO:0000256" key="3">
    <source>
        <dbReference type="ARBA" id="ARBA00004762"/>
    </source>
</evidence>
<dbReference type="PANTHER" id="PTHR42979:SF1">
    <property type="entry name" value="3-ISOPROPYLMALATE DEHYDROGENASE"/>
    <property type="match status" value="1"/>
</dbReference>
<evidence type="ECO:0000256" key="4">
    <source>
        <dbReference type="ARBA" id="ARBA00008319"/>
    </source>
</evidence>
<reference evidence="17 18" key="1">
    <citation type="submission" date="2019-07" db="EMBL/GenBank/DDBJ databases">
        <title>Whole genome shotgun sequence of Segetibacter aerophilus NBRC 106135.</title>
        <authorList>
            <person name="Hosoyama A."/>
            <person name="Uohara A."/>
            <person name="Ohji S."/>
            <person name="Ichikawa N."/>
        </authorList>
    </citation>
    <scope>NUCLEOTIDE SEQUENCE [LARGE SCALE GENOMIC DNA]</scope>
    <source>
        <strain evidence="17 18">NBRC 106135</strain>
    </source>
</reference>
<dbReference type="SMART" id="SM01329">
    <property type="entry name" value="Iso_dh"/>
    <property type="match status" value="1"/>
</dbReference>
<comment type="similarity">
    <text evidence="4 14">Belongs to the isocitrate and isopropylmalate dehydrogenases family. LeuB type 1 subfamily.</text>
</comment>
<feature type="binding site" evidence="14">
    <location>
        <position position="254"/>
    </location>
    <ligand>
        <name>Mg(2+)</name>
        <dbReference type="ChEBI" id="CHEBI:18420"/>
    </ligand>
</feature>
<evidence type="ECO:0000256" key="5">
    <source>
        <dbReference type="ARBA" id="ARBA00011738"/>
    </source>
</evidence>
<protein>
    <recommendedName>
        <fullName evidence="14">3-isopropylmalate dehydrogenase</fullName>
        <ecNumber evidence="14">1.1.1.85</ecNumber>
    </recommendedName>
    <alternativeName>
        <fullName evidence="14">3-IPM-DH</fullName>
    </alternativeName>
    <alternativeName>
        <fullName evidence="14">Beta-IPM dehydrogenase</fullName>
        <shortName evidence="14">IMDH</shortName>
    </alternativeName>
</protein>
<dbReference type="FunFam" id="3.40.718.10:FF:000006">
    <property type="entry name" value="3-isopropylmalate dehydrogenase"/>
    <property type="match status" value="1"/>
</dbReference>
<dbReference type="NCBIfam" id="TIGR00169">
    <property type="entry name" value="leuB"/>
    <property type="match status" value="1"/>
</dbReference>
<keyword evidence="7 14" id="KW-0028">Amino-acid biosynthesis</keyword>
<comment type="cofactor">
    <cofactor evidence="2">
        <name>Mn(2+)</name>
        <dbReference type="ChEBI" id="CHEBI:29035"/>
    </cofactor>
</comment>
<comment type="subcellular location">
    <subcellularLocation>
        <location evidence="14">Cytoplasm</location>
    </subcellularLocation>
</comment>
<dbReference type="InterPro" id="IPR004429">
    <property type="entry name" value="Isopropylmalate_DH"/>
</dbReference>
<feature type="binding site" evidence="14">
    <location>
        <position position="230"/>
    </location>
    <ligand>
        <name>substrate</name>
    </ligand>
</feature>
<evidence type="ECO:0000256" key="1">
    <source>
        <dbReference type="ARBA" id="ARBA00000624"/>
    </source>
</evidence>
<feature type="binding site" evidence="14">
    <location>
        <position position="106"/>
    </location>
    <ligand>
        <name>substrate</name>
    </ligand>
</feature>
<comment type="cofactor">
    <cofactor evidence="14 15">
        <name>Mg(2+)</name>
        <dbReference type="ChEBI" id="CHEBI:18420"/>
    </cofactor>
    <cofactor evidence="14 15">
        <name>Mn(2+)</name>
        <dbReference type="ChEBI" id="CHEBI:29035"/>
    </cofactor>
    <text evidence="14 15">Binds 1 Mg(2+) or Mn(2+) ion per subunit.</text>
</comment>
<dbReference type="SUPFAM" id="SSF53659">
    <property type="entry name" value="Isocitrate/Isopropylmalate dehydrogenase-like"/>
    <property type="match status" value="1"/>
</dbReference>
<keyword evidence="11 14" id="KW-0520">NAD</keyword>
<feature type="binding site" evidence="14">
    <location>
        <position position="258"/>
    </location>
    <ligand>
        <name>Mg(2+)</name>
        <dbReference type="ChEBI" id="CHEBI:18420"/>
    </ligand>
</feature>
<evidence type="ECO:0000256" key="6">
    <source>
        <dbReference type="ARBA" id="ARBA00022430"/>
    </source>
</evidence>
<feature type="site" description="Important for catalysis" evidence="14">
    <location>
        <position position="151"/>
    </location>
</feature>
<evidence type="ECO:0000256" key="2">
    <source>
        <dbReference type="ARBA" id="ARBA00001936"/>
    </source>
</evidence>
<evidence type="ECO:0000256" key="12">
    <source>
        <dbReference type="ARBA" id="ARBA00023211"/>
    </source>
</evidence>
<evidence type="ECO:0000256" key="15">
    <source>
        <dbReference type="RuleBase" id="RU004445"/>
    </source>
</evidence>
<keyword evidence="8 14" id="KW-0479">Metal-binding</keyword>
<dbReference type="InterPro" id="IPR019818">
    <property type="entry name" value="IsoCit/isopropylmalate_DH_CS"/>
</dbReference>
<feature type="site" description="Important for catalysis" evidence="14">
    <location>
        <position position="198"/>
    </location>
</feature>
<evidence type="ECO:0000256" key="13">
    <source>
        <dbReference type="ARBA" id="ARBA00023304"/>
    </source>
</evidence>
<dbReference type="GO" id="GO:0051287">
    <property type="term" value="F:NAD binding"/>
    <property type="evidence" value="ECO:0007669"/>
    <property type="project" value="InterPro"/>
</dbReference>
<dbReference type="EMBL" id="BJYT01000005">
    <property type="protein sequence ID" value="GEO09183.1"/>
    <property type="molecule type" value="Genomic_DNA"/>
</dbReference>
<evidence type="ECO:0000256" key="7">
    <source>
        <dbReference type="ARBA" id="ARBA00022605"/>
    </source>
</evidence>
<keyword evidence="9 14" id="KW-0460">Magnesium</keyword>
<keyword evidence="14" id="KW-0963">Cytoplasm</keyword>
<dbReference type="Gene3D" id="3.40.718.10">
    <property type="entry name" value="Isopropylmalate Dehydrogenase"/>
    <property type="match status" value="1"/>
</dbReference>
<dbReference type="Pfam" id="PF00180">
    <property type="entry name" value="Iso_dh"/>
    <property type="match status" value="1"/>
</dbReference>
<dbReference type="UniPathway" id="UPA00048">
    <property type="reaction ID" value="UER00072"/>
</dbReference>
<keyword evidence="6 14" id="KW-0432">Leucine biosynthesis</keyword>
<dbReference type="InterPro" id="IPR024084">
    <property type="entry name" value="IsoPropMal-DH-like_dom"/>
</dbReference>
<dbReference type="PANTHER" id="PTHR42979">
    <property type="entry name" value="3-ISOPROPYLMALATE DEHYDROGENASE"/>
    <property type="match status" value="1"/>
</dbReference>
<comment type="subunit">
    <text evidence="5 14 15">Homodimer.</text>
</comment>
<comment type="pathway">
    <text evidence="3 14 15">Amino-acid biosynthesis; L-leucine biosynthesis; L-leucine from 3-methyl-2-oxobutanoate: step 3/4.</text>
</comment>
<keyword evidence="18" id="KW-1185">Reference proteome</keyword>
<name>A0A512BB49_9BACT</name>
<evidence type="ECO:0000256" key="14">
    <source>
        <dbReference type="HAMAP-Rule" id="MF_01033"/>
    </source>
</evidence>
<dbReference type="AlphaFoldDB" id="A0A512BB49"/>
<evidence type="ECO:0000313" key="18">
    <source>
        <dbReference type="Proteomes" id="UP000321513"/>
    </source>
</evidence>
<dbReference type="EC" id="1.1.1.85" evidence="14"/>
<dbReference type="HAMAP" id="MF_01033">
    <property type="entry name" value="LeuB_type1"/>
    <property type="match status" value="1"/>
</dbReference>
<evidence type="ECO:0000313" key="17">
    <source>
        <dbReference type="EMBL" id="GEO09183.1"/>
    </source>
</evidence>
<evidence type="ECO:0000256" key="9">
    <source>
        <dbReference type="ARBA" id="ARBA00022842"/>
    </source>
</evidence>
<dbReference type="GO" id="GO:0005829">
    <property type="term" value="C:cytosol"/>
    <property type="evidence" value="ECO:0007669"/>
    <property type="project" value="TreeGrafter"/>
</dbReference>
<sequence length="380" mass="42284">MQKEEKRIDMQKKIAVILGDGIGPEVTQQSIKVLDAVARQFKHQFFYEHCLMGASAIDKTGDALPGETLQICHRSDAVLLGAIGHPRYDNDPSAKVRPEDGLLKLRKELGLFANIRPITTYAPLQHLSPLKSSRIEGVDFVIFRELTGGIYFGNKQLNEDKTEASDDCIYHRDEIVRIAHLAFAYAQQRRKVLTLVDKANVLETSRLWRKVVQEMSTQYPDVTVNYLFVDNAAMQIIINPKQFDVILTENMFGDILSDEASVITGSIGLLPSASVGNKLALFEPIHGSYPQAAGKNIANPNGSILSAAMMLDYFGLAEEAELIREAVHWNLANGFLTKDIDSINNYSTATIGDLVSDYVENRIPSRMNKENMVISKSTII</sequence>